<dbReference type="PANTHER" id="PTHR30055">
    <property type="entry name" value="HTH-TYPE TRANSCRIPTIONAL REGULATOR RUTR"/>
    <property type="match status" value="1"/>
</dbReference>
<dbReference type="Pfam" id="PF16859">
    <property type="entry name" value="TetR_C_11"/>
    <property type="match status" value="1"/>
</dbReference>
<keyword evidence="3" id="KW-0804">Transcription</keyword>
<keyword evidence="7" id="KW-1185">Reference proteome</keyword>
<name>A0A172USB7_9MYCO</name>
<dbReference type="GO" id="GO:0003700">
    <property type="term" value="F:DNA-binding transcription factor activity"/>
    <property type="evidence" value="ECO:0007669"/>
    <property type="project" value="TreeGrafter"/>
</dbReference>
<dbReference type="EMBL" id="CP015596">
    <property type="protein sequence ID" value="ANE82067.1"/>
    <property type="molecule type" value="Genomic_DNA"/>
</dbReference>
<dbReference type="GO" id="GO:0000976">
    <property type="term" value="F:transcription cis-regulatory region binding"/>
    <property type="evidence" value="ECO:0007669"/>
    <property type="project" value="TreeGrafter"/>
</dbReference>
<feature type="DNA-binding region" description="H-T-H motif" evidence="4">
    <location>
        <begin position="36"/>
        <end position="55"/>
    </location>
</feature>
<gene>
    <name evidence="6" type="ORF">A7U43_24940</name>
</gene>
<evidence type="ECO:0000256" key="3">
    <source>
        <dbReference type="ARBA" id="ARBA00023163"/>
    </source>
</evidence>
<dbReference type="PANTHER" id="PTHR30055:SF148">
    <property type="entry name" value="TETR-FAMILY TRANSCRIPTIONAL REGULATOR"/>
    <property type="match status" value="1"/>
</dbReference>
<dbReference type="InterPro" id="IPR050109">
    <property type="entry name" value="HTH-type_TetR-like_transc_reg"/>
</dbReference>
<dbReference type="AlphaFoldDB" id="A0A172USB7"/>
<dbReference type="PROSITE" id="PS01081">
    <property type="entry name" value="HTH_TETR_1"/>
    <property type="match status" value="1"/>
</dbReference>
<keyword evidence="2 4" id="KW-0238">DNA-binding</keyword>
<dbReference type="SUPFAM" id="SSF46689">
    <property type="entry name" value="Homeodomain-like"/>
    <property type="match status" value="1"/>
</dbReference>
<dbReference type="SUPFAM" id="SSF48498">
    <property type="entry name" value="Tetracyclin repressor-like, C-terminal domain"/>
    <property type="match status" value="1"/>
</dbReference>
<dbReference type="PROSITE" id="PS50977">
    <property type="entry name" value="HTH_TETR_2"/>
    <property type="match status" value="1"/>
</dbReference>
<proteinExistence type="predicted"/>
<dbReference type="Proteomes" id="UP000077143">
    <property type="component" value="Chromosome"/>
</dbReference>
<dbReference type="InterPro" id="IPR011075">
    <property type="entry name" value="TetR_C"/>
</dbReference>
<dbReference type="Gene3D" id="1.10.10.60">
    <property type="entry name" value="Homeodomain-like"/>
    <property type="match status" value="1"/>
</dbReference>
<protein>
    <submittedName>
        <fullName evidence="6">TetR family transcriptional regulator</fullName>
    </submittedName>
</protein>
<evidence type="ECO:0000256" key="4">
    <source>
        <dbReference type="PROSITE-ProRule" id="PRU00335"/>
    </source>
</evidence>
<dbReference type="Gene3D" id="1.10.357.10">
    <property type="entry name" value="Tetracycline Repressor, domain 2"/>
    <property type="match status" value="1"/>
</dbReference>
<evidence type="ECO:0000256" key="2">
    <source>
        <dbReference type="ARBA" id="ARBA00023125"/>
    </source>
</evidence>
<dbReference type="InterPro" id="IPR001647">
    <property type="entry name" value="HTH_TetR"/>
</dbReference>
<dbReference type="PRINTS" id="PR00455">
    <property type="entry name" value="HTHTETR"/>
</dbReference>
<sequence>MNERTGRGRPRDAAADRAILQAALALFIDKGVEGVSIEQIAKRAGVGKPTIYRRWSGKEDLLAAAIETLVAEDVGRAAPDVVEVQSPYAVVEAAIESAAVATSTHQYRALVARIFGSAVSHPELMARYWERYIVPRRHMATRLLERARAAGTVDPDADLDVAIDMIVGAITYRVLQPNPPDTDEMRRYLRQVYRQVGLLPAPAEREE</sequence>
<evidence type="ECO:0000313" key="6">
    <source>
        <dbReference type="EMBL" id="ANE82067.1"/>
    </source>
</evidence>
<keyword evidence="1" id="KW-0805">Transcription regulation</keyword>
<reference evidence="6 7" key="1">
    <citation type="submission" date="2016-05" db="EMBL/GenBank/DDBJ databases">
        <title>Complete genome sequence of a phthalic acid esters degrading Mycobacterium sp. YC-RL4.</title>
        <authorList>
            <person name="Ren L."/>
            <person name="Fan S."/>
            <person name="Ruth N."/>
            <person name="Jia Y."/>
            <person name="Wang J."/>
            <person name="Qiao C."/>
        </authorList>
    </citation>
    <scope>NUCLEOTIDE SEQUENCE [LARGE SCALE GENOMIC DNA]</scope>
    <source>
        <strain evidence="6 7">YC-RL4</strain>
    </source>
</reference>
<accession>A0A172USB7</accession>
<dbReference type="KEGG" id="madi:A7U43_24940"/>
<organism evidence="6 7">
    <name type="scientific">Mycobacterium adipatum</name>
    <dbReference type="NCBI Taxonomy" id="1682113"/>
    <lineage>
        <taxon>Bacteria</taxon>
        <taxon>Bacillati</taxon>
        <taxon>Actinomycetota</taxon>
        <taxon>Actinomycetes</taxon>
        <taxon>Mycobacteriales</taxon>
        <taxon>Mycobacteriaceae</taxon>
        <taxon>Mycobacterium</taxon>
    </lineage>
</organism>
<evidence type="ECO:0000259" key="5">
    <source>
        <dbReference type="PROSITE" id="PS50977"/>
    </source>
</evidence>
<dbReference type="InterPro" id="IPR023772">
    <property type="entry name" value="DNA-bd_HTH_TetR-type_CS"/>
</dbReference>
<dbReference type="Pfam" id="PF00440">
    <property type="entry name" value="TetR_N"/>
    <property type="match status" value="1"/>
</dbReference>
<dbReference type="InterPro" id="IPR036271">
    <property type="entry name" value="Tet_transcr_reg_TetR-rel_C_sf"/>
</dbReference>
<dbReference type="RefSeq" id="WP_068000300.1">
    <property type="nucleotide sequence ID" value="NZ_CP015596.1"/>
</dbReference>
<dbReference type="OrthoDB" id="9796019at2"/>
<evidence type="ECO:0000256" key="1">
    <source>
        <dbReference type="ARBA" id="ARBA00023015"/>
    </source>
</evidence>
<evidence type="ECO:0000313" key="7">
    <source>
        <dbReference type="Proteomes" id="UP000077143"/>
    </source>
</evidence>
<feature type="domain" description="HTH tetR-type" evidence="5">
    <location>
        <begin position="13"/>
        <end position="73"/>
    </location>
</feature>
<dbReference type="STRING" id="1682113.A7U43_24940"/>
<dbReference type="InterPro" id="IPR009057">
    <property type="entry name" value="Homeodomain-like_sf"/>
</dbReference>